<name>A0A0D0E719_9AGAM</name>
<reference evidence="8" key="2">
    <citation type="submission" date="2015-01" db="EMBL/GenBank/DDBJ databases">
        <title>Evolutionary Origins and Diversification of the Mycorrhizal Mutualists.</title>
        <authorList>
            <consortium name="DOE Joint Genome Institute"/>
            <consortium name="Mycorrhizal Genomics Consortium"/>
            <person name="Kohler A."/>
            <person name="Kuo A."/>
            <person name="Nagy L.G."/>
            <person name="Floudas D."/>
            <person name="Copeland A."/>
            <person name="Barry K.W."/>
            <person name="Cichocki N."/>
            <person name="Veneault-Fourrey C."/>
            <person name="LaButti K."/>
            <person name="Lindquist E.A."/>
            <person name="Lipzen A."/>
            <person name="Lundell T."/>
            <person name="Morin E."/>
            <person name="Murat C."/>
            <person name="Riley R."/>
            <person name="Ohm R."/>
            <person name="Sun H."/>
            <person name="Tunlid A."/>
            <person name="Henrissat B."/>
            <person name="Grigoriev I.V."/>
            <person name="Hibbett D.S."/>
            <person name="Martin F."/>
        </authorList>
    </citation>
    <scope>NUCLEOTIDE SEQUENCE [LARGE SCALE GENOMIC DNA]</scope>
    <source>
        <strain evidence="8">Ve08.2h10</strain>
    </source>
</reference>
<dbReference type="GO" id="GO:0006886">
    <property type="term" value="P:intracellular protein transport"/>
    <property type="evidence" value="ECO:0007669"/>
    <property type="project" value="InterPro"/>
</dbReference>
<proteinExistence type="predicted"/>
<protein>
    <recommendedName>
        <fullName evidence="6">Clathrin/coatomer adaptor adaptin-like N-terminal domain-containing protein</fullName>
    </recommendedName>
</protein>
<dbReference type="GO" id="GO:0012505">
    <property type="term" value="C:endomembrane system"/>
    <property type="evidence" value="ECO:0007669"/>
    <property type="project" value="UniProtKB-SubCell"/>
</dbReference>
<dbReference type="InterPro" id="IPR002553">
    <property type="entry name" value="Clathrin/coatomer_adapt-like_N"/>
</dbReference>
<keyword evidence="2" id="KW-0813">Transport</keyword>
<dbReference type="InterPro" id="IPR050840">
    <property type="entry name" value="Adaptor_Complx_Large_Subunit"/>
</dbReference>
<dbReference type="GO" id="GO:0030117">
    <property type="term" value="C:membrane coat"/>
    <property type="evidence" value="ECO:0007669"/>
    <property type="project" value="InterPro"/>
</dbReference>
<reference evidence="7 8" key="1">
    <citation type="submission" date="2014-04" db="EMBL/GenBank/DDBJ databases">
        <authorList>
            <consortium name="DOE Joint Genome Institute"/>
            <person name="Kuo A."/>
            <person name="Kohler A."/>
            <person name="Jargeat P."/>
            <person name="Nagy L.G."/>
            <person name="Floudas D."/>
            <person name="Copeland A."/>
            <person name="Barry K.W."/>
            <person name="Cichocki N."/>
            <person name="Veneault-Fourrey C."/>
            <person name="LaButti K."/>
            <person name="Lindquist E.A."/>
            <person name="Lipzen A."/>
            <person name="Lundell T."/>
            <person name="Morin E."/>
            <person name="Murat C."/>
            <person name="Sun H."/>
            <person name="Tunlid A."/>
            <person name="Henrissat B."/>
            <person name="Grigoriev I.V."/>
            <person name="Hibbett D.S."/>
            <person name="Martin F."/>
            <person name="Nordberg H.P."/>
            <person name="Cantor M.N."/>
            <person name="Hua S.X."/>
        </authorList>
    </citation>
    <scope>NUCLEOTIDE SEQUENCE [LARGE SCALE GENOMIC DNA]</scope>
    <source>
        <strain evidence="7 8">Ve08.2h10</strain>
    </source>
</reference>
<evidence type="ECO:0000256" key="1">
    <source>
        <dbReference type="ARBA" id="ARBA00004308"/>
    </source>
</evidence>
<evidence type="ECO:0000313" key="8">
    <source>
        <dbReference type="Proteomes" id="UP000054538"/>
    </source>
</evidence>
<dbReference type="EMBL" id="KN824939">
    <property type="protein sequence ID" value="KIK97374.1"/>
    <property type="molecule type" value="Genomic_DNA"/>
</dbReference>
<dbReference type="InParanoid" id="A0A0D0E719"/>
<dbReference type="GO" id="GO:0016192">
    <property type="term" value="P:vesicle-mediated transport"/>
    <property type="evidence" value="ECO:0007669"/>
    <property type="project" value="InterPro"/>
</dbReference>
<comment type="subcellular location">
    <subcellularLocation>
        <location evidence="1">Endomembrane system</location>
    </subcellularLocation>
</comment>
<gene>
    <name evidence="7" type="ORF">PAXRUDRAFT_31834</name>
</gene>
<sequence>MDVPFVLSGAMSRSHYALVRRVETASSPQAADRIILSELDVIRQNLQQPHLSIEACKECLILLLYCTMSLTTMGPGDLDFAFPHAVNLAELGQSLMDKKIGYIFCVELIPPNHELQLMLVNTLRKDLESSSAARICFALDALTKVPNEDVIPAVEAHLQSLLRHQSFFVRKRAYVAYYTLFRQDSEHLARLEDVLMQRNLRTHPFIDRSTLTVAGKFGCSESLSGLLNSRLGPQFYDSGKPSSAFGILRELRRGNMKLDSQNIPVVLDIIKHVSEIPMRATIREAFALLSTIPPEVFRESQANLSSSPIAIIRHLLTSRDPNDQYLFVTCLSCLDPSAWAGTAQGTTPVLDEWEVQEVMRLLDSRDGLIRKTTLKVLHSVDPTIVEAYQSQSLQSFSHAPHLIDNSDRVLRLLEVVEVQYADDVDQYAGHLKALFAVVEGKEQGRTEDLPVLESSVERVLNGIRERETFFQISCVTALAVSLTEPEMHLGPTLMVVISALVCDYCGKISIPPVEMLRGLARRLAFYAPSVQDACMLSMLRLSAECDEVPEDVISAVRELSQFAGRHLHRRCDQFLALSSQRHVLAEVISRAQSSSLPDFLFALASHQSNSASGSSQPSRSPSISTPQRPRSSSFSPATASPRKLRYEAYAAPQPMPSLRHLSSPGRLRNSLSGSEGRRSLSRASDTSQSLSDLGRTLTPGELTLAATQSPCVMIQETSRTTELVKRRSLEDELASRVDLVALDSPFIAEPTKGDPDFEAIWNSMENSNVRGWCESSLDVIVRLLQSLQYGMRVIAIDQPPFEGELKVLIQGSMGQKCAALRLREGDDESCLWRLRCDDLEMRIAIKRLLENI</sequence>
<organism evidence="7 8">
    <name type="scientific">Paxillus rubicundulus Ve08.2h10</name>
    <dbReference type="NCBI Taxonomy" id="930991"/>
    <lineage>
        <taxon>Eukaryota</taxon>
        <taxon>Fungi</taxon>
        <taxon>Dikarya</taxon>
        <taxon>Basidiomycota</taxon>
        <taxon>Agaricomycotina</taxon>
        <taxon>Agaricomycetes</taxon>
        <taxon>Agaricomycetidae</taxon>
        <taxon>Boletales</taxon>
        <taxon>Paxilineae</taxon>
        <taxon>Paxillaceae</taxon>
        <taxon>Paxillus</taxon>
    </lineage>
</organism>
<evidence type="ECO:0000256" key="5">
    <source>
        <dbReference type="SAM" id="MobiDB-lite"/>
    </source>
</evidence>
<dbReference type="OrthoDB" id="29308at2759"/>
<feature type="compositionally biased region" description="Low complexity" evidence="5">
    <location>
        <begin position="609"/>
        <end position="633"/>
    </location>
</feature>
<keyword evidence="4" id="KW-0472">Membrane</keyword>
<accession>A0A0D0E719</accession>
<dbReference type="Pfam" id="PF01602">
    <property type="entry name" value="Adaptin_N"/>
    <property type="match status" value="1"/>
</dbReference>
<dbReference type="SUPFAM" id="SSF48371">
    <property type="entry name" value="ARM repeat"/>
    <property type="match status" value="1"/>
</dbReference>
<keyword evidence="3" id="KW-0653">Protein transport</keyword>
<feature type="domain" description="Clathrin/coatomer adaptor adaptin-like N-terminal" evidence="6">
    <location>
        <begin position="33"/>
        <end position="196"/>
    </location>
</feature>
<evidence type="ECO:0000256" key="4">
    <source>
        <dbReference type="ARBA" id="ARBA00023136"/>
    </source>
</evidence>
<keyword evidence="8" id="KW-1185">Reference proteome</keyword>
<evidence type="ECO:0000256" key="2">
    <source>
        <dbReference type="ARBA" id="ARBA00022448"/>
    </source>
</evidence>
<dbReference type="Proteomes" id="UP000054538">
    <property type="component" value="Unassembled WGS sequence"/>
</dbReference>
<dbReference type="AlphaFoldDB" id="A0A0D0E719"/>
<dbReference type="PANTHER" id="PTHR22780">
    <property type="entry name" value="ADAPTIN, ALPHA/GAMMA/EPSILON"/>
    <property type="match status" value="1"/>
</dbReference>
<dbReference type="Gene3D" id="1.25.10.10">
    <property type="entry name" value="Leucine-rich Repeat Variant"/>
    <property type="match status" value="1"/>
</dbReference>
<dbReference type="InterPro" id="IPR011989">
    <property type="entry name" value="ARM-like"/>
</dbReference>
<evidence type="ECO:0000259" key="6">
    <source>
        <dbReference type="Pfam" id="PF01602"/>
    </source>
</evidence>
<evidence type="ECO:0000256" key="3">
    <source>
        <dbReference type="ARBA" id="ARBA00022927"/>
    </source>
</evidence>
<dbReference type="HOGENOM" id="CLU_016899_0_0_1"/>
<dbReference type="InterPro" id="IPR016024">
    <property type="entry name" value="ARM-type_fold"/>
</dbReference>
<evidence type="ECO:0000313" key="7">
    <source>
        <dbReference type="EMBL" id="KIK97374.1"/>
    </source>
</evidence>
<feature type="region of interest" description="Disordered" evidence="5">
    <location>
        <begin position="652"/>
        <end position="695"/>
    </location>
</feature>
<feature type="compositionally biased region" description="Low complexity" evidence="5">
    <location>
        <begin position="665"/>
        <end position="674"/>
    </location>
</feature>
<dbReference type="STRING" id="930991.A0A0D0E719"/>
<feature type="region of interest" description="Disordered" evidence="5">
    <location>
        <begin position="609"/>
        <end position="640"/>
    </location>
</feature>